<comment type="caution">
    <text evidence="1">The sequence shown here is derived from an EMBL/GenBank/DDBJ whole genome shotgun (WGS) entry which is preliminary data.</text>
</comment>
<evidence type="ECO:0000313" key="1">
    <source>
        <dbReference type="EMBL" id="KAB2574429.1"/>
    </source>
</evidence>
<dbReference type="AlphaFoldDB" id="A0A5N5D9N5"/>
<dbReference type="EMBL" id="VCHE01000044">
    <property type="protein sequence ID" value="KAB2574429.1"/>
    <property type="molecule type" value="Genomic_DNA"/>
</dbReference>
<dbReference type="OrthoDB" id="626167at2759"/>
<organism evidence="1 2">
    <name type="scientific">Lasiodiplodia theobromae</name>
    <dbReference type="NCBI Taxonomy" id="45133"/>
    <lineage>
        <taxon>Eukaryota</taxon>
        <taxon>Fungi</taxon>
        <taxon>Dikarya</taxon>
        <taxon>Ascomycota</taxon>
        <taxon>Pezizomycotina</taxon>
        <taxon>Dothideomycetes</taxon>
        <taxon>Dothideomycetes incertae sedis</taxon>
        <taxon>Botryosphaeriales</taxon>
        <taxon>Botryosphaeriaceae</taxon>
        <taxon>Lasiodiplodia</taxon>
    </lineage>
</organism>
<proteinExistence type="predicted"/>
<protein>
    <submittedName>
        <fullName evidence="1">Uncharacterized protein</fullName>
    </submittedName>
</protein>
<reference evidence="1 2" key="1">
    <citation type="journal article" date="2019" name="Sci. Rep.">
        <title>A multi-omics analysis of the grapevine pathogen Lasiodiplodia theobromae reveals that temperature affects the expression of virulence- and pathogenicity-related genes.</title>
        <authorList>
            <person name="Felix C."/>
            <person name="Meneses R."/>
            <person name="Goncalves M.F.M."/>
            <person name="Tilleman L."/>
            <person name="Duarte A.S."/>
            <person name="Jorrin-Novo J.V."/>
            <person name="Van de Peer Y."/>
            <person name="Deforce D."/>
            <person name="Van Nieuwerburgh F."/>
            <person name="Esteves A.C."/>
            <person name="Alves A."/>
        </authorList>
    </citation>
    <scope>NUCLEOTIDE SEQUENCE [LARGE SCALE GENOMIC DNA]</scope>
    <source>
        <strain evidence="1 2">LA-SOL3</strain>
    </source>
</reference>
<accession>A0A5N5D9N5</accession>
<gene>
    <name evidence="1" type="ORF">DBV05_g6987</name>
</gene>
<keyword evidence="2" id="KW-1185">Reference proteome</keyword>
<dbReference type="Proteomes" id="UP000325902">
    <property type="component" value="Unassembled WGS sequence"/>
</dbReference>
<evidence type="ECO:0000313" key="2">
    <source>
        <dbReference type="Proteomes" id="UP000325902"/>
    </source>
</evidence>
<sequence>MIKKAPISTKMASGPYMCKTFLNPDAGSRIDLGTCNSKGWLEEEITNAAYDVLNGPKRTPLKRKPNPFKSAFVMSITRVSPKEEAVYTLGKICKKNIPSFMDPDASLSPREDILSLLEEKQSTDEKSRSLLGQIKKCAEYLVEKRQRRAQTANWERFALGTDYRCGYCAAKGREKTYDQYLLIEHLQKEHRAPPSDDDRFDTYREILRHFRTEAVA</sequence>
<name>A0A5N5D9N5_9PEZI</name>